<feature type="domain" description="S1 motif" evidence="6">
    <location>
        <begin position="78"/>
        <end position="156"/>
    </location>
</feature>
<dbReference type="SUPFAM" id="SSF50249">
    <property type="entry name" value="Nucleic acid-binding proteins"/>
    <property type="match status" value="1"/>
</dbReference>
<evidence type="ECO:0000259" key="7">
    <source>
        <dbReference type="Pfam" id="PF03876"/>
    </source>
</evidence>
<sequence length="180" mass="20228">MFVLRNMTHMLHLHPRYFGSELKQVVEKKLKEDVEGTCSGRFGYIIMVVEVTDPGAGVLVPTTGYAEFKIVYKALLLKPFKNEVLDGTVIACNKNGFFMEVGPLNIFVSNLHMPRNFKLHETPPNPVYKSSDEQVIGPGSFVRTRIIGTRVDQNEIYGVGAIDEEFLGLLHRTQAPRFSA</sequence>
<dbReference type="EMBL" id="QEAM01000010">
    <property type="protein sequence ID" value="TPX50969.1"/>
    <property type="molecule type" value="Genomic_DNA"/>
</dbReference>
<dbReference type="SUPFAM" id="SSF88798">
    <property type="entry name" value="N-terminal, heterodimerisation domain of RBP7 (RpoE)"/>
    <property type="match status" value="1"/>
</dbReference>
<dbReference type="Pfam" id="PF00575">
    <property type="entry name" value="S1"/>
    <property type="match status" value="1"/>
</dbReference>
<keyword evidence="4" id="KW-0804">Transcription</keyword>
<dbReference type="GO" id="GO:0000932">
    <property type="term" value="C:P-body"/>
    <property type="evidence" value="ECO:0007669"/>
    <property type="project" value="TreeGrafter"/>
</dbReference>
<gene>
    <name evidence="9" type="ORF">SeLEV6574_g00574</name>
    <name evidence="8" type="ORF">SeMB42_g06779</name>
</gene>
<evidence type="ECO:0008006" key="12">
    <source>
        <dbReference type="Google" id="ProtNLM"/>
    </source>
</evidence>
<evidence type="ECO:0000256" key="2">
    <source>
        <dbReference type="ARBA" id="ARBA00009307"/>
    </source>
</evidence>
<dbReference type="InterPro" id="IPR005576">
    <property type="entry name" value="Rpb7-like_N"/>
</dbReference>
<evidence type="ECO:0000256" key="1">
    <source>
        <dbReference type="ARBA" id="ARBA00004123"/>
    </source>
</evidence>
<dbReference type="OrthoDB" id="1162399at2759"/>
<dbReference type="GO" id="GO:0005665">
    <property type="term" value="C:RNA polymerase II, core complex"/>
    <property type="evidence" value="ECO:0007669"/>
    <property type="project" value="TreeGrafter"/>
</dbReference>
<dbReference type="InterPro" id="IPR036898">
    <property type="entry name" value="RNA_pol_Rpb7-like_N_sf"/>
</dbReference>
<dbReference type="Proteomes" id="UP000317494">
    <property type="component" value="Unassembled WGS sequence"/>
</dbReference>
<keyword evidence="3" id="KW-0240">DNA-directed RNA polymerase</keyword>
<dbReference type="Gene3D" id="2.40.50.140">
    <property type="entry name" value="Nucleic acid-binding proteins"/>
    <property type="match status" value="1"/>
</dbReference>
<comment type="subcellular location">
    <subcellularLocation>
        <location evidence="1">Nucleus</location>
    </subcellularLocation>
</comment>
<dbReference type="GO" id="GO:0003727">
    <property type="term" value="F:single-stranded RNA binding"/>
    <property type="evidence" value="ECO:0007669"/>
    <property type="project" value="TreeGrafter"/>
</dbReference>
<dbReference type="AlphaFoldDB" id="A0A507DH01"/>
<comment type="similarity">
    <text evidence="2">Belongs to the eukaryotic RPB7/RPC8 RNA polymerase subunit family.</text>
</comment>
<dbReference type="EMBL" id="QEAN01000407">
    <property type="protein sequence ID" value="TPX37951.1"/>
    <property type="molecule type" value="Genomic_DNA"/>
</dbReference>
<dbReference type="Pfam" id="PF03876">
    <property type="entry name" value="SHS2_Rpb7-N"/>
    <property type="match status" value="1"/>
</dbReference>
<evidence type="ECO:0000259" key="6">
    <source>
        <dbReference type="Pfam" id="PF00575"/>
    </source>
</evidence>
<evidence type="ECO:0000313" key="8">
    <source>
        <dbReference type="EMBL" id="TPX37951.1"/>
    </source>
</evidence>
<dbReference type="Proteomes" id="UP000320475">
    <property type="component" value="Unassembled WGS sequence"/>
</dbReference>
<dbReference type="STRING" id="286115.A0A507DH01"/>
<keyword evidence="5" id="KW-0539">Nucleus</keyword>
<dbReference type="GO" id="GO:0060213">
    <property type="term" value="P:positive regulation of nuclear-transcribed mRNA poly(A) tail shortening"/>
    <property type="evidence" value="ECO:0007669"/>
    <property type="project" value="TreeGrafter"/>
</dbReference>
<name>A0A507DH01_9FUNG</name>
<dbReference type="InterPro" id="IPR012340">
    <property type="entry name" value="NA-bd_OB-fold"/>
</dbReference>
<protein>
    <recommendedName>
        <fullName evidence="12">DNA-directed RNA polymerase II subunit RPB7</fullName>
    </recommendedName>
</protein>
<evidence type="ECO:0000313" key="9">
    <source>
        <dbReference type="EMBL" id="TPX50969.1"/>
    </source>
</evidence>
<dbReference type="PANTHER" id="PTHR12709">
    <property type="entry name" value="DNA-DIRECTED RNA POLYMERASE II, III"/>
    <property type="match status" value="1"/>
</dbReference>
<dbReference type="GO" id="GO:0045948">
    <property type="term" value="P:positive regulation of translational initiation"/>
    <property type="evidence" value="ECO:0007669"/>
    <property type="project" value="TreeGrafter"/>
</dbReference>
<dbReference type="GO" id="GO:0006367">
    <property type="term" value="P:transcription initiation at RNA polymerase II promoter"/>
    <property type="evidence" value="ECO:0007669"/>
    <property type="project" value="TreeGrafter"/>
</dbReference>
<dbReference type="CDD" id="cd04329">
    <property type="entry name" value="RNAP_II_Rpb7_N"/>
    <property type="match status" value="1"/>
</dbReference>
<dbReference type="VEuPathDB" id="FungiDB:SeMB42_g06779"/>
<dbReference type="InterPro" id="IPR003029">
    <property type="entry name" value="S1_domain"/>
</dbReference>
<dbReference type="Gene3D" id="3.30.1490.120">
    <property type="entry name" value="RNA polymerase Rpb7-like, N-terminal domain"/>
    <property type="match status" value="1"/>
</dbReference>
<dbReference type="InterPro" id="IPR045113">
    <property type="entry name" value="Rpb7-like"/>
</dbReference>
<accession>A0A507DH01</accession>
<feature type="domain" description="RNA polymerase Rpb7-like N-terminal" evidence="7">
    <location>
        <begin position="9"/>
        <end position="64"/>
    </location>
</feature>
<dbReference type="FunFam" id="3.30.1490.120:FF:000001">
    <property type="entry name" value="DNA-directed RNA polymerase II subunit RPB7"/>
    <property type="match status" value="1"/>
</dbReference>
<dbReference type="FunFam" id="2.40.50.140:FF:000043">
    <property type="entry name" value="DNA-directed RNA polymerase II subunit RPB7"/>
    <property type="match status" value="1"/>
</dbReference>
<evidence type="ECO:0000313" key="11">
    <source>
        <dbReference type="Proteomes" id="UP000320475"/>
    </source>
</evidence>
<dbReference type="GO" id="GO:0031369">
    <property type="term" value="F:translation initiation factor binding"/>
    <property type="evidence" value="ECO:0007669"/>
    <property type="project" value="TreeGrafter"/>
</dbReference>
<evidence type="ECO:0000313" key="10">
    <source>
        <dbReference type="Proteomes" id="UP000317494"/>
    </source>
</evidence>
<dbReference type="GO" id="GO:0003697">
    <property type="term" value="F:single-stranded DNA binding"/>
    <property type="evidence" value="ECO:0007669"/>
    <property type="project" value="TreeGrafter"/>
</dbReference>
<evidence type="ECO:0000256" key="3">
    <source>
        <dbReference type="ARBA" id="ARBA00022478"/>
    </source>
</evidence>
<keyword evidence="10" id="KW-1185">Reference proteome</keyword>
<dbReference type="PANTHER" id="PTHR12709:SF4">
    <property type="entry name" value="DNA-DIRECTED RNA POLYMERASE II SUBUNIT RPB7"/>
    <property type="match status" value="1"/>
</dbReference>
<proteinExistence type="inferred from homology"/>
<comment type="caution">
    <text evidence="9">The sequence shown here is derived from an EMBL/GenBank/DDBJ whole genome shotgun (WGS) entry which is preliminary data.</text>
</comment>
<evidence type="ECO:0000256" key="5">
    <source>
        <dbReference type="ARBA" id="ARBA00023242"/>
    </source>
</evidence>
<organism evidence="9 11">
    <name type="scientific">Synchytrium endobioticum</name>
    <dbReference type="NCBI Taxonomy" id="286115"/>
    <lineage>
        <taxon>Eukaryota</taxon>
        <taxon>Fungi</taxon>
        <taxon>Fungi incertae sedis</taxon>
        <taxon>Chytridiomycota</taxon>
        <taxon>Chytridiomycota incertae sedis</taxon>
        <taxon>Chytridiomycetes</taxon>
        <taxon>Synchytriales</taxon>
        <taxon>Synchytriaceae</taxon>
        <taxon>Synchytrium</taxon>
    </lineage>
</organism>
<reference evidence="10 11" key="1">
    <citation type="journal article" date="2019" name="Sci. Rep.">
        <title>Comparative genomics of chytrid fungi reveal insights into the obligate biotrophic and pathogenic lifestyle of Synchytrium endobioticum.</title>
        <authorList>
            <person name="van de Vossenberg B.T.L.H."/>
            <person name="Warris S."/>
            <person name="Nguyen H.D.T."/>
            <person name="van Gent-Pelzer M.P.E."/>
            <person name="Joly D.L."/>
            <person name="van de Geest H.C."/>
            <person name="Bonants P.J.M."/>
            <person name="Smith D.S."/>
            <person name="Levesque C.A."/>
            <person name="van der Lee T.A.J."/>
        </authorList>
    </citation>
    <scope>NUCLEOTIDE SEQUENCE [LARGE SCALE GENOMIC DNA]</scope>
    <source>
        <strain evidence="9 11">LEV6574</strain>
        <strain evidence="8 10">MB42</strain>
    </source>
</reference>
<evidence type="ECO:0000256" key="4">
    <source>
        <dbReference type="ARBA" id="ARBA00023163"/>
    </source>
</evidence>